<evidence type="ECO:0000313" key="8">
    <source>
        <dbReference type="Proteomes" id="UP000182658"/>
    </source>
</evidence>
<dbReference type="Pfam" id="PF05277">
    <property type="entry name" value="DUF726"/>
    <property type="match status" value="1"/>
</dbReference>
<feature type="compositionally biased region" description="Polar residues" evidence="6">
    <location>
        <begin position="25"/>
        <end position="39"/>
    </location>
</feature>
<evidence type="ECO:0000256" key="2">
    <source>
        <dbReference type="ARBA" id="ARBA00009824"/>
    </source>
</evidence>
<dbReference type="EMBL" id="KV875101">
    <property type="protein sequence ID" value="OIW25873.1"/>
    <property type="molecule type" value="Genomic_DNA"/>
</dbReference>
<evidence type="ECO:0000256" key="6">
    <source>
        <dbReference type="SAM" id="MobiDB-lite"/>
    </source>
</evidence>
<feature type="compositionally biased region" description="Polar residues" evidence="6">
    <location>
        <begin position="724"/>
        <end position="735"/>
    </location>
</feature>
<evidence type="ECO:0000256" key="3">
    <source>
        <dbReference type="ARBA" id="ARBA00022692"/>
    </source>
</evidence>
<dbReference type="AlphaFoldDB" id="A0A1J7IXS4"/>
<evidence type="ECO:0000256" key="4">
    <source>
        <dbReference type="ARBA" id="ARBA00022989"/>
    </source>
</evidence>
<dbReference type="InParanoid" id="A0A1J7IXS4"/>
<dbReference type="InterPro" id="IPR007941">
    <property type="entry name" value="DUF726"/>
</dbReference>
<feature type="compositionally biased region" description="Basic and acidic residues" evidence="6">
    <location>
        <begin position="704"/>
        <end position="723"/>
    </location>
</feature>
<comment type="similarity">
    <text evidence="2">Belongs to the TMCO4 family.</text>
</comment>
<dbReference type="PANTHER" id="PTHR17920:SF22">
    <property type="entry name" value="DUF726 DOMAIN PROTEIN (AFU_ORTHOLOGUE AFUA_2G12860)"/>
    <property type="match status" value="1"/>
</dbReference>
<dbReference type="Proteomes" id="UP000182658">
    <property type="component" value="Unassembled WGS sequence"/>
</dbReference>
<keyword evidence="3" id="KW-0812">Transmembrane</keyword>
<sequence>MAGDTKDSLPPPSGDAAVVDPSCEASRSSSENAGNQSDNPTDDQADMPPGGHRRPHTPKREADLSGLLTGAEKHELSMLIAKVTDGMQRQIYRVFDSTGVDTPRDTPPSFWSKLPANLRDFTLGVGGGKGTSNPAAKENVKPDQQVNLEHLAQETVQKEEKEALGTSLQELKKETLQAFRRWQVGVNRRVADISVKNTNGPLRGQASGPAWKKGSKPGNQPSTTVVEADAALIQLYPPTSTSLVSLPFEKRTLLLHSMLLLVLSLEHYSAYSRILLLNLASSLHIPLHILEEDEVRVAKSLSQITKDLTGDEVAQKRSDENRNSRITGGLAAPLVAAGVGSVLGGIGLGGTAAASLLGAMAESTFVVGTLFGIYGAKAGGKMMEQYAKDVQDFAFLPLHGALKEEYHGGKDVAPDDRRLRVVLGISGWLTQREDVVNPWRALGHQNEVYALRWEVDALLKMGNSLETVVKSAAWSVAKKEIIARTTSPVLSSLMEALWPLGLLKISKIIDNPWSVGMVRADKAGLILADAIMNKVQGERGITLIGYSLGARTIYTCLMCLAEKRAFGLIENVVMMGTPAPSDPRVWCTLKSVVAGRLVNVYSENDFILGFLYRTSSVQFGVAGLQRIEEIEGIENVDVSDKVSGHLRYQFLVGSILKHIGWEDVNLEQVARDEETLSLLEEKNKEREQKRAAIEPDMEAAQLEAEVKQKNDKVARKNDKDAQKNAKSQGGKSAKQ</sequence>
<reference evidence="7 8" key="1">
    <citation type="submission" date="2016-10" db="EMBL/GenBank/DDBJ databases">
        <title>Draft genome sequence of Coniochaeta ligniaria NRRL30616, a lignocellulolytic fungus for bioabatement of inhibitors in plant biomass hydrolysates.</title>
        <authorList>
            <consortium name="DOE Joint Genome Institute"/>
            <person name="Jimenez D.J."/>
            <person name="Hector R.E."/>
            <person name="Riley R."/>
            <person name="Sun H."/>
            <person name="Grigoriev I.V."/>
            <person name="Van Elsas J.D."/>
            <person name="Nichols N.N."/>
        </authorList>
    </citation>
    <scope>NUCLEOTIDE SEQUENCE [LARGE SCALE GENOMIC DNA]</scope>
    <source>
        <strain evidence="7 8">NRRL 30616</strain>
    </source>
</reference>
<dbReference type="SUPFAM" id="SSF53474">
    <property type="entry name" value="alpha/beta-Hydrolases"/>
    <property type="match status" value="1"/>
</dbReference>
<accession>A0A1J7IXS4</accession>
<feature type="region of interest" description="Disordered" evidence="6">
    <location>
        <begin position="703"/>
        <end position="735"/>
    </location>
</feature>
<comment type="subcellular location">
    <subcellularLocation>
        <location evidence="1">Membrane</location>
        <topology evidence="1">Multi-pass membrane protein</topology>
    </subcellularLocation>
</comment>
<dbReference type="PANTHER" id="PTHR17920">
    <property type="entry name" value="TRANSMEMBRANE AND COILED-COIL DOMAIN-CONTAINING PROTEIN 4 TMCO4"/>
    <property type="match status" value="1"/>
</dbReference>
<keyword evidence="5" id="KW-0472">Membrane</keyword>
<feature type="region of interest" description="Disordered" evidence="6">
    <location>
        <begin position="197"/>
        <end position="222"/>
    </location>
</feature>
<keyword evidence="4" id="KW-1133">Transmembrane helix</keyword>
<evidence type="ECO:0000256" key="5">
    <source>
        <dbReference type="ARBA" id="ARBA00023136"/>
    </source>
</evidence>
<proteinExistence type="inferred from homology"/>
<keyword evidence="8" id="KW-1185">Reference proteome</keyword>
<gene>
    <name evidence="7" type="ORF">CONLIGDRAFT_708709</name>
</gene>
<evidence type="ECO:0000256" key="1">
    <source>
        <dbReference type="ARBA" id="ARBA00004141"/>
    </source>
</evidence>
<name>A0A1J7IXS4_9PEZI</name>
<protein>
    <submittedName>
        <fullName evidence="7">DUF726-domain-containing protein</fullName>
    </submittedName>
</protein>
<feature type="region of interest" description="Disordered" evidence="6">
    <location>
        <begin position="1"/>
        <end position="61"/>
    </location>
</feature>
<dbReference type="OrthoDB" id="277931at2759"/>
<dbReference type="GO" id="GO:0016020">
    <property type="term" value="C:membrane"/>
    <property type="evidence" value="ECO:0007669"/>
    <property type="project" value="UniProtKB-SubCell"/>
</dbReference>
<dbReference type="InterPro" id="IPR029058">
    <property type="entry name" value="AB_hydrolase_fold"/>
</dbReference>
<evidence type="ECO:0000313" key="7">
    <source>
        <dbReference type="EMBL" id="OIW25873.1"/>
    </source>
</evidence>
<organism evidence="7 8">
    <name type="scientific">Coniochaeta ligniaria NRRL 30616</name>
    <dbReference type="NCBI Taxonomy" id="1408157"/>
    <lineage>
        <taxon>Eukaryota</taxon>
        <taxon>Fungi</taxon>
        <taxon>Dikarya</taxon>
        <taxon>Ascomycota</taxon>
        <taxon>Pezizomycotina</taxon>
        <taxon>Sordariomycetes</taxon>
        <taxon>Sordariomycetidae</taxon>
        <taxon>Coniochaetales</taxon>
        <taxon>Coniochaetaceae</taxon>
        <taxon>Coniochaeta</taxon>
    </lineage>
</organism>